<evidence type="ECO:0000313" key="1">
    <source>
        <dbReference type="EMBL" id="SFE13811.1"/>
    </source>
</evidence>
<dbReference type="AlphaFoldDB" id="A0A1I1Y2M5"/>
<sequence>MFDRYAIYYTPQGALAGLGAAWLGWDVAQAVTRTHPDVAGVDVAALTETPRQYGFHGTIKPPFALASGSTEAELRAATRDLCTHLSPVTLEALEVSAMGSFLALTPCGDQTALRSLAAEVVRGLDAFRARPSEAELARRRQRRLSAAQEANLTDWGYPYVMDQFRFHITLTGRVARAEVESTRVTADALFTPLLPTPYKIDSLTLVGQRSDGNFQEIERFGLTG</sequence>
<dbReference type="Pfam" id="PF06299">
    <property type="entry name" value="DUF1045"/>
    <property type="match status" value="1"/>
</dbReference>
<dbReference type="InterPro" id="IPR009389">
    <property type="entry name" value="DUF1045"/>
</dbReference>
<gene>
    <name evidence="1" type="ORF">SAMN04488523_105111</name>
</gene>
<accession>A0A1I1Y2M5</accession>
<dbReference type="PIRSF" id="PIRSF033328">
    <property type="entry name" value="Phest_Mll4975"/>
    <property type="match status" value="1"/>
</dbReference>
<dbReference type="EMBL" id="FOMW01000005">
    <property type="protein sequence ID" value="SFE13811.1"/>
    <property type="molecule type" value="Genomic_DNA"/>
</dbReference>
<keyword evidence="2" id="KW-1185">Reference proteome</keyword>
<dbReference type="RefSeq" id="WP_093923372.1">
    <property type="nucleotide sequence ID" value="NZ_FOMW01000005.1"/>
</dbReference>
<reference evidence="1 2" key="1">
    <citation type="submission" date="2016-10" db="EMBL/GenBank/DDBJ databases">
        <authorList>
            <person name="de Groot N.N."/>
        </authorList>
    </citation>
    <scope>NUCLEOTIDE SEQUENCE [LARGE SCALE GENOMIC DNA]</scope>
    <source>
        <strain evidence="1 2">DSM 11443</strain>
    </source>
</reference>
<dbReference type="STRING" id="74348.SAMN04488523_105111"/>
<dbReference type="Gene3D" id="3.90.1140.10">
    <property type="entry name" value="Cyclic phosphodiesterase"/>
    <property type="match status" value="1"/>
</dbReference>
<dbReference type="Proteomes" id="UP000198977">
    <property type="component" value="Unassembled WGS sequence"/>
</dbReference>
<protein>
    <submittedName>
        <fullName evidence="1">Putative phosphonate metabolism protein</fullName>
    </submittedName>
</protein>
<dbReference type="NCBIfam" id="TIGR03223">
    <property type="entry name" value="Phn_opern_protn"/>
    <property type="match status" value="1"/>
</dbReference>
<dbReference type="OrthoDB" id="4954742at2"/>
<name>A0A1I1Y2M5_9RHOB</name>
<proteinExistence type="predicted"/>
<organism evidence="1 2">
    <name type="scientific">Sulfitobacter brevis</name>
    <dbReference type="NCBI Taxonomy" id="74348"/>
    <lineage>
        <taxon>Bacteria</taxon>
        <taxon>Pseudomonadati</taxon>
        <taxon>Pseudomonadota</taxon>
        <taxon>Alphaproteobacteria</taxon>
        <taxon>Rhodobacterales</taxon>
        <taxon>Roseobacteraceae</taxon>
        <taxon>Sulfitobacter</taxon>
    </lineage>
</organism>
<evidence type="ECO:0000313" key="2">
    <source>
        <dbReference type="Proteomes" id="UP000198977"/>
    </source>
</evidence>